<evidence type="ECO:0000256" key="1">
    <source>
        <dbReference type="SAM" id="MobiDB-lite"/>
    </source>
</evidence>
<feature type="compositionally biased region" description="Polar residues" evidence="1">
    <location>
        <begin position="18"/>
        <end position="49"/>
    </location>
</feature>
<feature type="region of interest" description="Disordered" evidence="1">
    <location>
        <begin position="280"/>
        <end position="315"/>
    </location>
</feature>
<dbReference type="AlphaFoldDB" id="A0A1J9QBC7"/>
<feature type="region of interest" description="Disordered" evidence="1">
    <location>
        <begin position="1"/>
        <end position="52"/>
    </location>
</feature>
<feature type="compositionally biased region" description="Basic and acidic residues" evidence="1">
    <location>
        <begin position="348"/>
        <end position="377"/>
    </location>
</feature>
<evidence type="ECO:0000313" key="3">
    <source>
        <dbReference type="Proteomes" id="UP000242791"/>
    </source>
</evidence>
<name>A0A1J9QBC7_9EURO</name>
<keyword evidence="3" id="KW-1185">Reference proteome</keyword>
<comment type="caution">
    <text evidence="2">The sequence shown here is derived from an EMBL/GenBank/DDBJ whole genome shotgun (WGS) entry which is preliminary data.</text>
</comment>
<feature type="compositionally biased region" description="Basic and acidic residues" evidence="1">
    <location>
        <begin position="225"/>
        <end position="234"/>
    </location>
</feature>
<accession>A0A1J9QBC7</accession>
<proteinExistence type="predicted"/>
<dbReference type="OrthoDB" id="4187608at2759"/>
<dbReference type="EMBL" id="LGTZ01000387">
    <property type="protein sequence ID" value="OJD25362.1"/>
    <property type="molecule type" value="Genomic_DNA"/>
</dbReference>
<reference evidence="2 3" key="1">
    <citation type="submission" date="2015-08" db="EMBL/GenBank/DDBJ databases">
        <title>Emmonsia species relationships and genome sequence.</title>
        <authorList>
            <person name="Cuomo C.A."/>
            <person name="Schwartz I.S."/>
            <person name="Kenyon C."/>
            <person name="De Hoog G.S."/>
            <person name="Govender N.P."/>
            <person name="Botha A."/>
            <person name="Moreno L."/>
            <person name="De Vries M."/>
            <person name="Munoz J.F."/>
            <person name="Stielow J.B."/>
        </authorList>
    </citation>
    <scope>NUCLEOTIDE SEQUENCE [LARGE SCALE GENOMIC DNA]</scope>
    <source>
        <strain evidence="2 3">EI222</strain>
    </source>
</reference>
<protein>
    <submittedName>
        <fullName evidence="2">Uncharacterized protein</fullName>
    </submittedName>
</protein>
<feature type="region of interest" description="Disordered" evidence="1">
    <location>
        <begin position="333"/>
        <end position="377"/>
    </location>
</feature>
<gene>
    <name evidence="2" type="ORF">ACJ73_03264</name>
</gene>
<sequence length="377" mass="40823">MAEQQPSTPPAIPVSYPGQVSPTPGTNEAETRSSTDNSLPREATSTQSVADDVLEEYKATLAADPSLRSATPNPEWEDYETMLAQKPELMAPVVANKTKTFYIFKNKWDCGHEGPEMPTDIERETNDDDDGGESATLIDACRGLCPDCLDPDTNPALQNETIVDGKVFYMSKDTRECGHEGEEIRTDIEKDLLDIQAGKPSVLISEVKGICPTCMDKWYKLETRDGENGGDERGIPSSGPAGTASSNLPTYDEALEADGQYDQDGEKEGEDRLVFQVGFLDLDNGPTKGKGAERGSPATESPGIEDATASGSVSQMKATEIVGYETRASTLCAEDDDHDGGYYNNSPVDEKGYDVNKDAAYHSSRGEEEISGRRPHI</sequence>
<feature type="region of interest" description="Disordered" evidence="1">
    <location>
        <begin position="225"/>
        <end position="249"/>
    </location>
</feature>
<organism evidence="2 3">
    <name type="scientific">Blastomyces percursus</name>
    <dbReference type="NCBI Taxonomy" id="1658174"/>
    <lineage>
        <taxon>Eukaryota</taxon>
        <taxon>Fungi</taxon>
        <taxon>Dikarya</taxon>
        <taxon>Ascomycota</taxon>
        <taxon>Pezizomycotina</taxon>
        <taxon>Eurotiomycetes</taxon>
        <taxon>Eurotiomycetidae</taxon>
        <taxon>Onygenales</taxon>
        <taxon>Ajellomycetaceae</taxon>
        <taxon>Blastomyces</taxon>
    </lineage>
</organism>
<evidence type="ECO:0000313" key="2">
    <source>
        <dbReference type="EMBL" id="OJD25362.1"/>
    </source>
</evidence>
<dbReference type="Proteomes" id="UP000242791">
    <property type="component" value="Unassembled WGS sequence"/>
</dbReference>
<dbReference type="VEuPathDB" id="FungiDB:ACJ73_03264"/>